<protein>
    <submittedName>
        <fullName evidence="1">Uncharacterized protein</fullName>
    </submittedName>
</protein>
<sequence>MDDGESRLEIHTHDAAGRQLPAEFMVSMCPNDRDSPPTNNPIMSRLEVHTCIDVIARDIMLLANQIPCVVLEAPMRPRLGVPVDRFLTLMASTFDIGNVNDGATPRFILILYQITEPS</sequence>
<keyword evidence="2" id="KW-1185">Reference proteome</keyword>
<organism evidence="1 2">
    <name type="scientific">Digitaria exilis</name>
    <dbReference type="NCBI Taxonomy" id="1010633"/>
    <lineage>
        <taxon>Eukaryota</taxon>
        <taxon>Viridiplantae</taxon>
        <taxon>Streptophyta</taxon>
        <taxon>Embryophyta</taxon>
        <taxon>Tracheophyta</taxon>
        <taxon>Spermatophyta</taxon>
        <taxon>Magnoliopsida</taxon>
        <taxon>Liliopsida</taxon>
        <taxon>Poales</taxon>
        <taxon>Poaceae</taxon>
        <taxon>PACMAD clade</taxon>
        <taxon>Panicoideae</taxon>
        <taxon>Panicodae</taxon>
        <taxon>Paniceae</taxon>
        <taxon>Anthephorinae</taxon>
        <taxon>Digitaria</taxon>
    </lineage>
</organism>
<comment type="caution">
    <text evidence="1">The sequence shown here is derived from an EMBL/GenBank/DDBJ whole genome shotgun (WGS) entry which is preliminary data.</text>
</comment>
<accession>A0A835B810</accession>
<evidence type="ECO:0000313" key="2">
    <source>
        <dbReference type="Proteomes" id="UP000636709"/>
    </source>
</evidence>
<evidence type="ECO:0000313" key="1">
    <source>
        <dbReference type="EMBL" id="KAF8685318.1"/>
    </source>
</evidence>
<reference evidence="1" key="1">
    <citation type="submission" date="2020-07" db="EMBL/GenBank/DDBJ databases">
        <title>Genome sequence and genetic diversity analysis of an under-domesticated orphan crop, white fonio (Digitaria exilis).</title>
        <authorList>
            <person name="Bennetzen J.L."/>
            <person name="Chen S."/>
            <person name="Ma X."/>
            <person name="Wang X."/>
            <person name="Yssel A.E.J."/>
            <person name="Chaluvadi S.R."/>
            <person name="Johnson M."/>
            <person name="Gangashetty P."/>
            <person name="Hamidou F."/>
            <person name="Sanogo M.D."/>
            <person name="Zwaenepoel A."/>
            <person name="Wallace J."/>
            <person name="Van De Peer Y."/>
            <person name="Van Deynze A."/>
        </authorList>
    </citation>
    <scope>NUCLEOTIDE SEQUENCE</scope>
    <source>
        <tissue evidence="1">Leaves</tissue>
    </source>
</reference>
<dbReference type="EMBL" id="JACEFO010002087">
    <property type="protein sequence ID" value="KAF8685318.1"/>
    <property type="molecule type" value="Genomic_DNA"/>
</dbReference>
<name>A0A835B810_9POAL</name>
<proteinExistence type="predicted"/>
<dbReference type="AlphaFoldDB" id="A0A835B810"/>
<gene>
    <name evidence="1" type="ORF">HU200_044021</name>
</gene>
<dbReference type="Proteomes" id="UP000636709">
    <property type="component" value="Unassembled WGS sequence"/>
</dbReference>